<keyword evidence="1" id="KW-1133">Transmembrane helix</keyword>
<keyword evidence="5" id="KW-1185">Reference proteome</keyword>
<accession>A0A0J6GM29</accession>
<reference evidence="2 4" key="1">
    <citation type="submission" date="2015-02" db="EMBL/GenBank/DDBJ databases">
        <title>Pseudomonas helleri sp. nov. and Pseudomonas weihenstephanensis sp. nov., isolated from raw cows milk.</title>
        <authorList>
            <person name="von Neubeck M."/>
            <person name="Huptas C."/>
            <person name="Wenning M."/>
            <person name="Scherer S."/>
        </authorList>
    </citation>
    <scope>NUCLEOTIDE SEQUENCE [LARGE SCALE GENOMIC DNA]</scope>
    <source>
        <strain evidence="2 4">DSM 21104</strain>
    </source>
</reference>
<keyword evidence="1" id="KW-0472">Membrane</keyword>
<dbReference type="STRING" id="47884.SAMN04490203_4134"/>
<dbReference type="OrthoDB" id="7361737at2"/>
<dbReference type="Proteomes" id="UP000036395">
    <property type="component" value="Unassembled WGS sequence"/>
</dbReference>
<protein>
    <submittedName>
        <fullName evidence="2">MFS transporter</fullName>
    </submittedName>
</protein>
<dbReference type="RefSeq" id="WP_048382660.1">
    <property type="nucleotide sequence ID" value="NZ_CAXAOF010000006.1"/>
</dbReference>
<dbReference type="EMBL" id="JYLA01000007">
    <property type="protein sequence ID" value="KMM83433.1"/>
    <property type="molecule type" value="Genomic_DNA"/>
</dbReference>
<dbReference type="PATRIC" id="fig|47884.3.peg.3814"/>
<gene>
    <name evidence="3" type="ORF">SAMN04490203_4134</name>
    <name evidence="2" type="ORF">TU78_16670</name>
</gene>
<feature type="transmembrane region" description="Helical" evidence="1">
    <location>
        <begin position="77"/>
        <end position="96"/>
    </location>
</feature>
<evidence type="ECO:0000313" key="4">
    <source>
        <dbReference type="Proteomes" id="UP000036395"/>
    </source>
</evidence>
<feature type="transmembrane region" description="Helical" evidence="1">
    <location>
        <begin position="12"/>
        <end position="32"/>
    </location>
</feature>
<dbReference type="Proteomes" id="UP000183155">
    <property type="component" value="Unassembled WGS sequence"/>
</dbReference>
<proteinExistence type="predicted"/>
<feature type="transmembrane region" description="Helical" evidence="1">
    <location>
        <begin position="52"/>
        <end position="70"/>
    </location>
</feature>
<keyword evidence="1" id="KW-0812">Transmembrane</keyword>
<name>A0A0J6GM29_PSETA</name>
<dbReference type="EMBL" id="FNRS01000002">
    <property type="protein sequence ID" value="SED54369.1"/>
    <property type="molecule type" value="Genomic_DNA"/>
</dbReference>
<evidence type="ECO:0000313" key="5">
    <source>
        <dbReference type="Proteomes" id="UP000183155"/>
    </source>
</evidence>
<comment type="caution">
    <text evidence="2">The sequence shown here is derived from an EMBL/GenBank/DDBJ whole genome shotgun (WGS) entry which is preliminary data.</text>
</comment>
<evidence type="ECO:0000256" key="1">
    <source>
        <dbReference type="SAM" id="Phobius"/>
    </source>
</evidence>
<organism evidence="2 4">
    <name type="scientific">Pseudomonas taetrolens</name>
    <dbReference type="NCBI Taxonomy" id="47884"/>
    <lineage>
        <taxon>Bacteria</taxon>
        <taxon>Pseudomonadati</taxon>
        <taxon>Pseudomonadota</taxon>
        <taxon>Gammaproteobacteria</taxon>
        <taxon>Pseudomonadales</taxon>
        <taxon>Pseudomonadaceae</taxon>
        <taxon>Pseudomonas</taxon>
    </lineage>
</organism>
<sequence length="97" mass="10423">MQVEGFFESLGQMFGAIIRFIVEGLSGIFSGLSNAGGNFIDGLSRTLGMETSIISIAILVIGLLLLYNAVRAFMRASIVGGVIWLLLGLWVLSWIIS</sequence>
<evidence type="ECO:0000313" key="2">
    <source>
        <dbReference type="EMBL" id="KMM83433.1"/>
    </source>
</evidence>
<reference evidence="3 5" key="2">
    <citation type="submission" date="2016-10" db="EMBL/GenBank/DDBJ databases">
        <authorList>
            <person name="Varghese N."/>
            <person name="Submissions S."/>
        </authorList>
    </citation>
    <scope>NUCLEOTIDE SEQUENCE [LARGE SCALE GENOMIC DNA]</scope>
    <source>
        <strain evidence="3 5">BS3652</strain>
    </source>
</reference>
<evidence type="ECO:0000313" key="3">
    <source>
        <dbReference type="EMBL" id="SED54369.1"/>
    </source>
</evidence>
<dbReference type="AlphaFoldDB" id="A0A0J6GM29"/>